<dbReference type="OrthoDB" id="9805924at2"/>
<dbReference type="InterPro" id="IPR000182">
    <property type="entry name" value="GNAT_dom"/>
</dbReference>
<feature type="domain" description="N-acetyltransferase" evidence="4">
    <location>
        <begin position="7"/>
        <end position="152"/>
    </location>
</feature>
<dbReference type="InterPro" id="IPR050832">
    <property type="entry name" value="Bact_Acetyltransf"/>
</dbReference>
<dbReference type="Pfam" id="PF00583">
    <property type="entry name" value="Acetyltransf_1"/>
    <property type="match status" value="1"/>
</dbReference>
<dbReference type="AlphaFoldDB" id="A0A542ZNT2"/>
<organism evidence="5 6">
    <name type="scientific">Oryzihumus leptocrescens</name>
    <dbReference type="NCBI Taxonomy" id="297536"/>
    <lineage>
        <taxon>Bacteria</taxon>
        <taxon>Bacillati</taxon>
        <taxon>Actinomycetota</taxon>
        <taxon>Actinomycetes</taxon>
        <taxon>Micrococcales</taxon>
        <taxon>Intrasporangiaceae</taxon>
        <taxon>Oryzihumus</taxon>
    </lineage>
</organism>
<evidence type="ECO:0000313" key="6">
    <source>
        <dbReference type="Proteomes" id="UP000319514"/>
    </source>
</evidence>
<keyword evidence="1 5" id="KW-0808">Transferase</keyword>
<dbReference type="GO" id="GO:0016747">
    <property type="term" value="F:acyltransferase activity, transferring groups other than amino-acyl groups"/>
    <property type="evidence" value="ECO:0007669"/>
    <property type="project" value="InterPro"/>
</dbReference>
<gene>
    <name evidence="5" type="ORF">FB474_3365</name>
</gene>
<dbReference type="PROSITE" id="PS51186">
    <property type="entry name" value="GNAT"/>
    <property type="match status" value="1"/>
</dbReference>
<dbReference type="SUPFAM" id="SSF55729">
    <property type="entry name" value="Acyl-CoA N-acyltransferases (Nat)"/>
    <property type="match status" value="1"/>
</dbReference>
<keyword evidence="6" id="KW-1185">Reference proteome</keyword>
<feature type="compositionally biased region" description="Polar residues" evidence="3">
    <location>
        <begin position="149"/>
        <end position="159"/>
    </location>
</feature>
<dbReference type="PANTHER" id="PTHR43877">
    <property type="entry name" value="AMINOALKYLPHOSPHONATE N-ACETYLTRANSFERASE-RELATED-RELATED"/>
    <property type="match status" value="1"/>
</dbReference>
<dbReference type="PANTHER" id="PTHR43877:SF2">
    <property type="entry name" value="AMINOALKYLPHOSPHONATE N-ACETYLTRANSFERASE-RELATED"/>
    <property type="match status" value="1"/>
</dbReference>
<evidence type="ECO:0000256" key="2">
    <source>
        <dbReference type="ARBA" id="ARBA00023315"/>
    </source>
</evidence>
<evidence type="ECO:0000256" key="1">
    <source>
        <dbReference type="ARBA" id="ARBA00022679"/>
    </source>
</evidence>
<protein>
    <submittedName>
        <fullName evidence="5">Acetyltransferase (GNAT) family protein</fullName>
    </submittedName>
</protein>
<evidence type="ECO:0000256" key="3">
    <source>
        <dbReference type="SAM" id="MobiDB-lite"/>
    </source>
</evidence>
<dbReference type="InterPro" id="IPR016181">
    <property type="entry name" value="Acyl_CoA_acyltransferase"/>
</dbReference>
<evidence type="ECO:0000313" key="5">
    <source>
        <dbReference type="EMBL" id="TQL61939.1"/>
    </source>
</evidence>
<dbReference type="Gene3D" id="3.40.630.30">
    <property type="match status" value="1"/>
</dbReference>
<feature type="region of interest" description="Disordered" evidence="3">
    <location>
        <begin position="149"/>
        <end position="178"/>
    </location>
</feature>
<dbReference type="EMBL" id="VFOQ01000001">
    <property type="protein sequence ID" value="TQL61939.1"/>
    <property type="molecule type" value="Genomic_DNA"/>
</dbReference>
<keyword evidence="2" id="KW-0012">Acyltransferase</keyword>
<dbReference type="RefSeq" id="WP_141789661.1">
    <property type="nucleotide sequence ID" value="NZ_BAAAKX010000011.1"/>
</dbReference>
<dbReference type="Proteomes" id="UP000319514">
    <property type="component" value="Unassembled WGS sequence"/>
</dbReference>
<proteinExistence type="predicted"/>
<reference evidence="5 6" key="1">
    <citation type="submission" date="2019-06" db="EMBL/GenBank/DDBJ databases">
        <title>Sequencing the genomes of 1000 actinobacteria strains.</title>
        <authorList>
            <person name="Klenk H.-P."/>
        </authorList>
    </citation>
    <scope>NUCLEOTIDE SEQUENCE [LARGE SCALE GENOMIC DNA]</scope>
    <source>
        <strain evidence="5 6">DSM 18082</strain>
    </source>
</reference>
<sequence>MDRSEAIEVVGVATPLPALARLFDEYREHYGARPDLAGSQAWLRRHLESGALRAFLANRGDEAAGLALVAPIPASQRLGHFWQLRDLFVAPRHRRLGVGEALLRAVHDAALADGAARLSLVTESDNAAALALYAKAGYEPVTGYVSMSWSTRPEPSGSTVAGEDGAPEARSVGSGETR</sequence>
<name>A0A542ZNT2_9MICO</name>
<comment type="caution">
    <text evidence="5">The sequence shown here is derived from an EMBL/GenBank/DDBJ whole genome shotgun (WGS) entry which is preliminary data.</text>
</comment>
<accession>A0A542ZNT2</accession>
<dbReference type="CDD" id="cd04301">
    <property type="entry name" value="NAT_SF"/>
    <property type="match status" value="1"/>
</dbReference>
<evidence type="ECO:0000259" key="4">
    <source>
        <dbReference type="PROSITE" id="PS51186"/>
    </source>
</evidence>